<evidence type="ECO:0000313" key="7">
    <source>
        <dbReference type="Proteomes" id="UP000835052"/>
    </source>
</evidence>
<evidence type="ECO:0000256" key="3">
    <source>
        <dbReference type="RuleBase" id="RU000682"/>
    </source>
</evidence>
<dbReference type="GO" id="GO:0000977">
    <property type="term" value="F:RNA polymerase II transcription regulatory region sequence-specific DNA binding"/>
    <property type="evidence" value="ECO:0007669"/>
    <property type="project" value="TreeGrafter"/>
</dbReference>
<protein>
    <recommendedName>
        <fullName evidence="5">Homeobox domain-containing protein</fullName>
    </recommendedName>
</protein>
<keyword evidence="7" id="KW-1185">Reference proteome</keyword>
<reference evidence="6" key="1">
    <citation type="submission" date="2020-10" db="EMBL/GenBank/DDBJ databases">
        <authorList>
            <person name="Kikuchi T."/>
        </authorList>
    </citation>
    <scope>NUCLEOTIDE SEQUENCE</scope>
    <source>
        <strain evidence="6">NKZ352</strain>
    </source>
</reference>
<dbReference type="CDD" id="cd00086">
    <property type="entry name" value="homeodomain"/>
    <property type="match status" value="1"/>
</dbReference>
<dbReference type="SUPFAM" id="SSF46689">
    <property type="entry name" value="Homeodomain-like"/>
    <property type="match status" value="1"/>
</dbReference>
<sequence length="304" mass="34320">MSLYACHVNLTANTVHCRQDGDSKERRWYSTGARAGFAHKSIIASDMHYQDCRGPAATALVVPMVNPPFYPSFSPFPSATLPYAAFPTYFPPPAPINAATTSSNSTPQASNPGCENSSRRGGRRERTSFNRFQLEQLELVFRETQYPDLYKREALAKAIQLPEGRVQVITVWFKNRRAKDRAQKKLTDRSRQRYSPPLETKTEVLKPTPAPLIPLPGTEEFNVQNETKYQTTPLPSMAVKMENEDSKFEAGEIKYDLTPPQPQTNWTYASGYPSYFNSYFPGGYYYGGYGNDYTPNNAAYFGHL</sequence>
<feature type="domain" description="Homeobox" evidence="5">
    <location>
        <begin position="120"/>
        <end position="183"/>
    </location>
</feature>
<evidence type="ECO:0000256" key="1">
    <source>
        <dbReference type="ARBA" id="ARBA00004123"/>
    </source>
</evidence>
<dbReference type="InterPro" id="IPR009057">
    <property type="entry name" value="Homeodomain-like_sf"/>
</dbReference>
<dbReference type="Proteomes" id="UP000835052">
    <property type="component" value="Unassembled WGS sequence"/>
</dbReference>
<accession>A0A8S1GUF1</accession>
<comment type="subcellular location">
    <subcellularLocation>
        <location evidence="1 2 3">Nucleus</location>
    </subcellularLocation>
</comment>
<evidence type="ECO:0000256" key="4">
    <source>
        <dbReference type="SAM" id="MobiDB-lite"/>
    </source>
</evidence>
<evidence type="ECO:0000259" key="5">
    <source>
        <dbReference type="PROSITE" id="PS50071"/>
    </source>
</evidence>
<keyword evidence="2 3" id="KW-0371">Homeobox</keyword>
<dbReference type="GO" id="GO:0000981">
    <property type="term" value="F:DNA-binding transcription factor activity, RNA polymerase II-specific"/>
    <property type="evidence" value="ECO:0007669"/>
    <property type="project" value="TreeGrafter"/>
</dbReference>
<dbReference type="Pfam" id="PF00046">
    <property type="entry name" value="Homeodomain"/>
    <property type="match status" value="1"/>
</dbReference>
<organism evidence="6 7">
    <name type="scientific">Caenorhabditis auriculariae</name>
    <dbReference type="NCBI Taxonomy" id="2777116"/>
    <lineage>
        <taxon>Eukaryota</taxon>
        <taxon>Metazoa</taxon>
        <taxon>Ecdysozoa</taxon>
        <taxon>Nematoda</taxon>
        <taxon>Chromadorea</taxon>
        <taxon>Rhabditida</taxon>
        <taxon>Rhabditina</taxon>
        <taxon>Rhabditomorpha</taxon>
        <taxon>Rhabditoidea</taxon>
        <taxon>Rhabditidae</taxon>
        <taxon>Peloderinae</taxon>
        <taxon>Caenorhabditis</taxon>
    </lineage>
</organism>
<keyword evidence="2 3" id="KW-0238">DNA-binding</keyword>
<dbReference type="Gene3D" id="1.10.10.60">
    <property type="entry name" value="Homeodomain-like"/>
    <property type="match status" value="1"/>
</dbReference>
<dbReference type="PANTHER" id="PTHR24329:SF543">
    <property type="entry name" value="FI01017P-RELATED"/>
    <property type="match status" value="1"/>
</dbReference>
<feature type="region of interest" description="Disordered" evidence="4">
    <location>
        <begin position="97"/>
        <end position="128"/>
    </location>
</feature>
<dbReference type="InterPro" id="IPR001356">
    <property type="entry name" value="HD"/>
</dbReference>
<dbReference type="SMART" id="SM00389">
    <property type="entry name" value="HOX"/>
    <property type="match status" value="1"/>
</dbReference>
<dbReference type="EMBL" id="CAJGYM010000006">
    <property type="protein sequence ID" value="CAD6187316.1"/>
    <property type="molecule type" value="Genomic_DNA"/>
</dbReference>
<proteinExistence type="predicted"/>
<dbReference type="InterPro" id="IPR050649">
    <property type="entry name" value="Paired_Homeobox_TFs"/>
</dbReference>
<gene>
    <name evidence="6" type="ORF">CAUJ_LOCUS3235</name>
</gene>
<evidence type="ECO:0000256" key="2">
    <source>
        <dbReference type="PROSITE-ProRule" id="PRU00108"/>
    </source>
</evidence>
<dbReference type="GO" id="GO:0005634">
    <property type="term" value="C:nucleus"/>
    <property type="evidence" value="ECO:0007669"/>
    <property type="project" value="UniProtKB-SubCell"/>
</dbReference>
<comment type="caution">
    <text evidence="6">The sequence shown here is derived from an EMBL/GenBank/DDBJ whole genome shotgun (WGS) entry which is preliminary data.</text>
</comment>
<dbReference type="AlphaFoldDB" id="A0A8S1GUF1"/>
<evidence type="ECO:0000313" key="6">
    <source>
        <dbReference type="EMBL" id="CAD6187316.1"/>
    </source>
</evidence>
<dbReference type="PANTHER" id="PTHR24329">
    <property type="entry name" value="HOMEOBOX PROTEIN ARISTALESS"/>
    <property type="match status" value="1"/>
</dbReference>
<keyword evidence="2 3" id="KW-0539">Nucleus</keyword>
<feature type="compositionally biased region" description="Polar residues" evidence="4">
    <location>
        <begin position="98"/>
        <end position="114"/>
    </location>
</feature>
<feature type="DNA-binding region" description="Homeobox" evidence="2">
    <location>
        <begin position="122"/>
        <end position="184"/>
    </location>
</feature>
<name>A0A8S1GUF1_9PELO</name>
<dbReference type="OrthoDB" id="6159439at2759"/>
<dbReference type="PROSITE" id="PS50071">
    <property type="entry name" value="HOMEOBOX_2"/>
    <property type="match status" value="1"/>
</dbReference>